<dbReference type="Gene3D" id="3.40.50.2020">
    <property type="match status" value="1"/>
</dbReference>
<keyword evidence="3" id="KW-0238">DNA-binding</keyword>
<protein>
    <submittedName>
        <fullName evidence="8">Purine operon repressor, PurR</fullName>
    </submittedName>
</protein>
<feature type="domain" description="Bacterial purine repressor N-terminal" evidence="7">
    <location>
        <begin position="5"/>
        <end position="74"/>
    </location>
</feature>
<dbReference type="Proteomes" id="UP000315636">
    <property type="component" value="Unassembled WGS sequence"/>
</dbReference>
<dbReference type="SUPFAM" id="SSF53271">
    <property type="entry name" value="PRTase-like"/>
    <property type="match status" value="1"/>
</dbReference>
<evidence type="ECO:0000256" key="3">
    <source>
        <dbReference type="ARBA" id="ARBA00023125"/>
    </source>
</evidence>
<dbReference type="Pfam" id="PF00156">
    <property type="entry name" value="Pribosyltran"/>
    <property type="match status" value="1"/>
</dbReference>
<feature type="domain" description="Phosphoribosyltransferase" evidence="6">
    <location>
        <begin position="116"/>
        <end position="246"/>
    </location>
</feature>
<dbReference type="EMBL" id="FXTI01000008">
    <property type="protein sequence ID" value="SMO81138.1"/>
    <property type="molecule type" value="Genomic_DNA"/>
</dbReference>
<proteinExistence type="inferred from homology"/>
<comment type="similarity">
    <text evidence="5">Belongs to the purine/pyrimidine phosphoribosyltransferase family. PurR subfamily.</text>
</comment>
<evidence type="ECO:0000313" key="8">
    <source>
        <dbReference type="EMBL" id="SMO81138.1"/>
    </source>
</evidence>
<dbReference type="NCBIfam" id="TIGR01743">
    <property type="entry name" value="purR_Bsub"/>
    <property type="match status" value="1"/>
</dbReference>
<evidence type="ECO:0000256" key="2">
    <source>
        <dbReference type="ARBA" id="ARBA00023015"/>
    </source>
</evidence>
<evidence type="ECO:0000259" key="6">
    <source>
        <dbReference type="Pfam" id="PF00156"/>
    </source>
</evidence>
<dbReference type="InterPro" id="IPR000836">
    <property type="entry name" value="PRTase_dom"/>
</dbReference>
<comment type="subunit">
    <text evidence="1">Homodimer.</text>
</comment>
<dbReference type="GO" id="GO:0045892">
    <property type="term" value="P:negative regulation of DNA-templated transcription"/>
    <property type="evidence" value="ECO:0007669"/>
    <property type="project" value="InterPro"/>
</dbReference>
<dbReference type="PANTHER" id="PTHR43864">
    <property type="entry name" value="HYPOXANTHINE/GUANINE PHOSPHORIBOSYLTRANSFERASE"/>
    <property type="match status" value="1"/>
</dbReference>
<dbReference type="PANTHER" id="PTHR43864:SF2">
    <property type="entry name" value="PUR OPERON REPRESSOR"/>
    <property type="match status" value="1"/>
</dbReference>
<dbReference type="GO" id="GO:0003677">
    <property type="term" value="F:DNA binding"/>
    <property type="evidence" value="ECO:0007669"/>
    <property type="project" value="UniProtKB-KW"/>
</dbReference>
<dbReference type="Gene3D" id="1.10.10.10">
    <property type="entry name" value="Winged helix-like DNA-binding domain superfamily/Winged helix DNA-binding domain"/>
    <property type="match status" value="1"/>
</dbReference>
<name>A0A521EB19_9BACL</name>
<dbReference type="InterPro" id="IPR036388">
    <property type="entry name" value="WH-like_DNA-bd_sf"/>
</dbReference>
<evidence type="ECO:0000256" key="5">
    <source>
        <dbReference type="ARBA" id="ARBA00049656"/>
    </source>
</evidence>
<evidence type="ECO:0000313" key="9">
    <source>
        <dbReference type="Proteomes" id="UP000315636"/>
    </source>
</evidence>
<keyword evidence="4" id="KW-0804">Transcription</keyword>
<reference evidence="8 9" key="1">
    <citation type="submission" date="2017-05" db="EMBL/GenBank/DDBJ databases">
        <authorList>
            <person name="Varghese N."/>
            <person name="Submissions S."/>
        </authorList>
    </citation>
    <scope>NUCLEOTIDE SEQUENCE [LARGE SCALE GENOMIC DNA]</scope>
    <source>
        <strain evidence="8 9">DSM 45474</strain>
    </source>
</reference>
<dbReference type="InterPro" id="IPR010078">
    <property type="entry name" value="PurR_Bsub"/>
</dbReference>
<dbReference type="SUPFAM" id="SSF46785">
    <property type="entry name" value="Winged helix' DNA-binding domain"/>
    <property type="match status" value="1"/>
</dbReference>
<keyword evidence="9" id="KW-1185">Reference proteome</keyword>
<dbReference type="InterPro" id="IPR015265">
    <property type="entry name" value="PuR_N"/>
</dbReference>
<dbReference type="OrthoDB" id="4213751at2"/>
<dbReference type="Pfam" id="PF09182">
    <property type="entry name" value="PuR_N"/>
    <property type="match status" value="1"/>
</dbReference>
<dbReference type="GO" id="GO:0045982">
    <property type="term" value="P:negative regulation of purine nucleobase metabolic process"/>
    <property type="evidence" value="ECO:0007669"/>
    <property type="project" value="InterPro"/>
</dbReference>
<accession>A0A521EB19</accession>
<gene>
    <name evidence="8" type="ORF">SAMN06264849_108164</name>
</gene>
<evidence type="ECO:0000259" key="7">
    <source>
        <dbReference type="Pfam" id="PF09182"/>
    </source>
</evidence>
<dbReference type="RefSeq" id="WP_142506114.1">
    <property type="nucleotide sequence ID" value="NZ_FXTI01000008.1"/>
</dbReference>
<evidence type="ECO:0000256" key="1">
    <source>
        <dbReference type="ARBA" id="ARBA00011738"/>
    </source>
</evidence>
<dbReference type="InterPro" id="IPR050118">
    <property type="entry name" value="Pur/Pyrimidine_PRTase"/>
</dbReference>
<organism evidence="8 9">
    <name type="scientific">Melghirimyces algeriensis</name>
    <dbReference type="NCBI Taxonomy" id="910412"/>
    <lineage>
        <taxon>Bacteria</taxon>
        <taxon>Bacillati</taxon>
        <taxon>Bacillota</taxon>
        <taxon>Bacilli</taxon>
        <taxon>Bacillales</taxon>
        <taxon>Thermoactinomycetaceae</taxon>
        <taxon>Melghirimyces</taxon>
    </lineage>
</organism>
<sequence>MKKWKRSSRLVQMTWEFIQHPHRLFSLGFFSERYQAAKSSVSEDLAIIHDVFQNEGWGKLETVPGAAGGVRYIPGMNRLATQHLIHHLCQQLADPGRILPGGYLYLSDLLGDTTIVRKMGHTLASVFSNDGVDAVVTVETKGIPLAYATASHLGVPVAIVRRDSRITEGSVVTINTVSGSSKRLGSLSLSRRSLKEGARALIIDDFMKAGGTIRGMVDLLHEFRAEVVGVGVMADALVEDRLVQHYISLTTVTEVDAEKRKIQVVPGNILDRGGFQNG</sequence>
<dbReference type="AlphaFoldDB" id="A0A521EB19"/>
<dbReference type="InterPro" id="IPR029057">
    <property type="entry name" value="PRTase-like"/>
</dbReference>
<evidence type="ECO:0000256" key="4">
    <source>
        <dbReference type="ARBA" id="ARBA00023163"/>
    </source>
</evidence>
<dbReference type="InterPro" id="IPR036390">
    <property type="entry name" value="WH_DNA-bd_sf"/>
</dbReference>
<keyword evidence="2" id="KW-0805">Transcription regulation</keyword>
<dbReference type="CDD" id="cd06223">
    <property type="entry name" value="PRTases_typeI"/>
    <property type="match status" value="1"/>
</dbReference>